<dbReference type="AlphaFoldDB" id="A0A150HDU4"/>
<sequence length="155" mass="17954">MTDRWIPTTDRDQLVRDALVAVRSFSDSMDRMHGVLRSDMDMNGSDLAALRMLIVREQRGEWVSPHEIARHLAISTASTTKLLDRLAERGHIERRPHPADRRARIVVLTDRARSDFFHHLGARMVKMRDVMNAYTDDELRVVARFLDDMDDAMVD</sequence>
<evidence type="ECO:0000313" key="3">
    <source>
        <dbReference type="Proteomes" id="UP000075357"/>
    </source>
</evidence>
<dbReference type="PROSITE" id="PS50995">
    <property type="entry name" value="HTH_MARR_2"/>
    <property type="match status" value="1"/>
</dbReference>
<dbReference type="PATRIC" id="fig|36807.3.peg.1723"/>
<reference evidence="2 3" key="1">
    <citation type="submission" date="2016-01" db="EMBL/GenBank/DDBJ databases">
        <title>Draft genome sequences of Microbacterium laevaniformans LCDC 91-0039 and the type strain of Microbacterium hominis LCDC 84-209.</title>
        <authorList>
            <person name="Bernier A.-M."/>
            <person name="Bernard K."/>
        </authorList>
    </citation>
    <scope>NUCLEOTIDE SEQUENCE [LARGE SCALE GENOMIC DNA]</scope>
    <source>
        <strain evidence="2 3">LCDC 91-0039</strain>
    </source>
</reference>
<dbReference type="STRING" id="36807.Mlaev_01699"/>
<dbReference type="PRINTS" id="PR00598">
    <property type="entry name" value="HTHMARR"/>
</dbReference>
<dbReference type="InterPro" id="IPR036390">
    <property type="entry name" value="WH_DNA-bd_sf"/>
</dbReference>
<dbReference type="Gene3D" id="1.10.10.10">
    <property type="entry name" value="Winged helix-like DNA-binding domain superfamily/Winged helix DNA-binding domain"/>
    <property type="match status" value="1"/>
</dbReference>
<keyword evidence="3" id="KW-1185">Reference proteome</keyword>
<dbReference type="GO" id="GO:0003700">
    <property type="term" value="F:DNA-binding transcription factor activity"/>
    <property type="evidence" value="ECO:0007669"/>
    <property type="project" value="InterPro"/>
</dbReference>
<organism evidence="2 3">
    <name type="scientific">Microbacterium laevaniformans</name>
    <dbReference type="NCBI Taxonomy" id="36807"/>
    <lineage>
        <taxon>Bacteria</taxon>
        <taxon>Bacillati</taxon>
        <taxon>Actinomycetota</taxon>
        <taxon>Actinomycetes</taxon>
        <taxon>Micrococcales</taxon>
        <taxon>Microbacteriaceae</taxon>
        <taxon>Microbacterium</taxon>
    </lineage>
</organism>
<evidence type="ECO:0000313" key="2">
    <source>
        <dbReference type="EMBL" id="KXZ60293.1"/>
    </source>
</evidence>
<dbReference type="SMART" id="SM00347">
    <property type="entry name" value="HTH_MARR"/>
    <property type="match status" value="1"/>
</dbReference>
<dbReference type="PANTHER" id="PTHR33164">
    <property type="entry name" value="TRANSCRIPTIONAL REGULATOR, MARR FAMILY"/>
    <property type="match status" value="1"/>
</dbReference>
<dbReference type="RefSeq" id="WP_005053606.1">
    <property type="nucleotide sequence ID" value="NZ_LRAD01000035.1"/>
</dbReference>
<dbReference type="Proteomes" id="UP000075357">
    <property type="component" value="Unassembled WGS sequence"/>
</dbReference>
<dbReference type="SUPFAM" id="SSF46785">
    <property type="entry name" value="Winged helix' DNA-binding domain"/>
    <property type="match status" value="1"/>
</dbReference>
<dbReference type="InterPro" id="IPR039422">
    <property type="entry name" value="MarR/SlyA-like"/>
</dbReference>
<gene>
    <name evidence="2" type="primary">slyA</name>
    <name evidence="2" type="ORF">Mlaev_01699</name>
</gene>
<comment type="caution">
    <text evidence="2">The sequence shown here is derived from an EMBL/GenBank/DDBJ whole genome shotgun (WGS) entry which is preliminary data.</text>
</comment>
<protein>
    <submittedName>
        <fullName evidence="2">Transcriptional regulator SlyA</fullName>
    </submittedName>
</protein>
<name>A0A150HDU4_9MICO</name>
<dbReference type="Pfam" id="PF12802">
    <property type="entry name" value="MarR_2"/>
    <property type="match status" value="1"/>
</dbReference>
<proteinExistence type="predicted"/>
<feature type="domain" description="HTH marR-type" evidence="1">
    <location>
        <begin position="11"/>
        <end position="151"/>
    </location>
</feature>
<dbReference type="InterPro" id="IPR000835">
    <property type="entry name" value="HTH_MarR-typ"/>
</dbReference>
<evidence type="ECO:0000259" key="1">
    <source>
        <dbReference type="PROSITE" id="PS50995"/>
    </source>
</evidence>
<dbReference type="GO" id="GO:0006950">
    <property type="term" value="P:response to stress"/>
    <property type="evidence" value="ECO:0007669"/>
    <property type="project" value="TreeGrafter"/>
</dbReference>
<dbReference type="EMBL" id="LRAD01000035">
    <property type="protein sequence ID" value="KXZ60293.1"/>
    <property type="molecule type" value="Genomic_DNA"/>
</dbReference>
<accession>A0A150HDU4</accession>
<dbReference type="PANTHER" id="PTHR33164:SF43">
    <property type="entry name" value="HTH-TYPE TRANSCRIPTIONAL REPRESSOR YETL"/>
    <property type="match status" value="1"/>
</dbReference>
<dbReference type="InterPro" id="IPR036388">
    <property type="entry name" value="WH-like_DNA-bd_sf"/>
</dbReference>